<reference evidence="2 3" key="1">
    <citation type="submission" date="2017-12" db="EMBL/GenBank/DDBJ databases">
        <title>Complete Genome Sequence of Stenotrophomonas maltophilia CSM2.</title>
        <authorList>
            <person name="Castro-Jaimes S."/>
            <person name="Lopez-Leal G."/>
            <person name="Barberena Jonas C."/>
            <person name="Bustos P."/>
            <person name="Perez-Oseguera A."/>
            <person name="Cevallos M.A."/>
        </authorList>
    </citation>
    <scope>NUCLEOTIDE SEQUENCE [LARGE SCALE GENOMIC DNA]</scope>
    <source>
        <strain evidence="2 3">CSM2</strain>
    </source>
</reference>
<dbReference type="EMBL" id="CP025298">
    <property type="protein sequence ID" value="AUI07486.1"/>
    <property type="molecule type" value="Genomic_DNA"/>
</dbReference>
<dbReference type="AlphaFoldDB" id="A0AAD0BQP6"/>
<evidence type="ECO:0000256" key="1">
    <source>
        <dbReference type="SAM" id="SignalP"/>
    </source>
</evidence>
<sequence>MVRILSCALMVSLSMSAHAVPNAMVQSNFPVIALGETAELNLQLAPHPGGLVTYSIHTNVYASEESSGYRVLDVRCPPGFLSNVYQGNAGAVCYRIEDTPHPAGEMSVTVFNEDAPDGHLEWEEGLWSLDTSGPAVKTSWHLFGVRP</sequence>
<dbReference type="Proteomes" id="UP000234414">
    <property type="component" value="Chromosome"/>
</dbReference>
<organism evidence="2 3">
    <name type="scientific">Stenotrophomonas maltophilia</name>
    <name type="common">Pseudomonas maltophilia</name>
    <name type="synonym">Xanthomonas maltophilia</name>
    <dbReference type="NCBI Taxonomy" id="40324"/>
    <lineage>
        <taxon>Bacteria</taxon>
        <taxon>Pseudomonadati</taxon>
        <taxon>Pseudomonadota</taxon>
        <taxon>Gammaproteobacteria</taxon>
        <taxon>Lysobacterales</taxon>
        <taxon>Lysobacteraceae</taxon>
        <taxon>Stenotrophomonas</taxon>
        <taxon>Stenotrophomonas maltophilia group</taxon>
    </lineage>
</organism>
<evidence type="ECO:0000313" key="3">
    <source>
        <dbReference type="Proteomes" id="UP000234414"/>
    </source>
</evidence>
<name>A0AAD0BQP6_STEMA</name>
<evidence type="ECO:0000313" key="2">
    <source>
        <dbReference type="EMBL" id="AUI07486.1"/>
    </source>
</evidence>
<dbReference type="RefSeq" id="WP_014037078.1">
    <property type="nucleotide sequence ID" value="NZ_JBOBQJ010000001.1"/>
</dbReference>
<proteinExistence type="predicted"/>
<accession>A0AAD0BQP6</accession>
<feature type="signal peptide" evidence="1">
    <location>
        <begin position="1"/>
        <end position="19"/>
    </location>
</feature>
<keyword evidence="1" id="KW-0732">Signal</keyword>
<gene>
    <name evidence="2" type="ORF">SmaCSM2_09945</name>
</gene>
<feature type="chain" id="PRO_5041903677" evidence="1">
    <location>
        <begin position="20"/>
        <end position="147"/>
    </location>
</feature>
<protein>
    <submittedName>
        <fullName evidence="2">Uncharacterized protein</fullName>
    </submittedName>
</protein>